<organism evidence="1 2">
    <name type="scientific">Nostoc flagelliforme FACHB-838</name>
    <dbReference type="NCBI Taxonomy" id="2692904"/>
    <lineage>
        <taxon>Bacteria</taxon>
        <taxon>Bacillati</taxon>
        <taxon>Cyanobacteriota</taxon>
        <taxon>Cyanophyceae</taxon>
        <taxon>Nostocales</taxon>
        <taxon>Nostocaceae</taxon>
        <taxon>Nostoc</taxon>
    </lineage>
</organism>
<evidence type="ECO:0008006" key="3">
    <source>
        <dbReference type="Google" id="ProtNLM"/>
    </source>
</evidence>
<evidence type="ECO:0000313" key="2">
    <source>
        <dbReference type="Proteomes" id="UP000623440"/>
    </source>
</evidence>
<proteinExistence type="predicted"/>
<dbReference type="EMBL" id="JACJSI010000220">
    <property type="protein sequence ID" value="MBD2534994.1"/>
    <property type="molecule type" value="Genomic_DNA"/>
</dbReference>
<name>A0ABR8E0B0_9NOSO</name>
<reference evidence="1 2" key="1">
    <citation type="journal article" date="2020" name="ISME J.">
        <title>Comparative genomics reveals insights into cyanobacterial evolution and habitat adaptation.</title>
        <authorList>
            <person name="Chen M.Y."/>
            <person name="Teng W.K."/>
            <person name="Zhao L."/>
            <person name="Hu C.X."/>
            <person name="Zhou Y.K."/>
            <person name="Han B.P."/>
            <person name="Song L.R."/>
            <person name="Shu W.S."/>
        </authorList>
    </citation>
    <scope>NUCLEOTIDE SEQUENCE [LARGE SCALE GENOMIC DNA]</scope>
    <source>
        <strain evidence="1 2">FACHB-838</strain>
    </source>
</reference>
<dbReference type="RefSeq" id="WP_190945868.1">
    <property type="nucleotide sequence ID" value="NZ_JACJSI010000220.1"/>
</dbReference>
<comment type="caution">
    <text evidence="1">The sequence shown here is derived from an EMBL/GenBank/DDBJ whole genome shotgun (WGS) entry which is preliminary data.</text>
</comment>
<protein>
    <recommendedName>
        <fullName evidence="3">Site-specific DNA-cytosine methylase</fullName>
    </recommendedName>
</protein>
<gene>
    <name evidence="1" type="ORF">H6G97_38440</name>
</gene>
<accession>A0ABR8E0B0</accession>
<evidence type="ECO:0000313" key="1">
    <source>
        <dbReference type="EMBL" id="MBD2534994.1"/>
    </source>
</evidence>
<keyword evidence="2" id="KW-1185">Reference proteome</keyword>
<sequence length="292" mass="33572">MRKNYGSQPRRGLTEQEISDRLNLERKVERAFFEAGKALAQLRDRRLYRSTHRTFEEYCRDRFGYTHRRVNYLIAGSVVFDNIVTGTNCSQNEGVDETGTNCSQNEEADKTRLNPSRILPTNEGQVRPLAPLEPQQQVKVWQRAVQEAGGKVPSARIVTDVVQKIIEPTRIPNTYQTGEVCQILVKDNPDLRGKGGCWCIVVAVHDFSCTVRLWDGELTVGLKYLKSYDYLPQECKQMQIISDRMTRLRQNENLEEAGRAVLKYLGELKRPYLTQVEQKLLSLIELECEMEG</sequence>
<dbReference type="Proteomes" id="UP000623440">
    <property type="component" value="Unassembled WGS sequence"/>
</dbReference>